<dbReference type="Proteomes" id="UP001552299">
    <property type="component" value="Unassembled WGS sequence"/>
</dbReference>
<evidence type="ECO:0000313" key="2">
    <source>
        <dbReference type="Proteomes" id="UP001552299"/>
    </source>
</evidence>
<proteinExistence type="predicted"/>
<gene>
    <name evidence="1" type="ORF">M5K25_008781</name>
</gene>
<sequence>MAQRLVSSKRPTKYDSAASCSAATAELWKLLGDLAHQPLKGKLTNEKLRALLVLPDLPQRNGSGTESMWLLDAAGCRRRLAGRLGGQLLPWCLAASRLTCGLLRSRHLAGRRLKEN</sequence>
<reference evidence="1 2" key="1">
    <citation type="journal article" date="2024" name="Plant Biotechnol. J.">
        <title>Dendrobium thyrsiflorum genome and its molecular insights into genes involved in important horticultural traits.</title>
        <authorList>
            <person name="Chen B."/>
            <person name="Wang J.Y."/>
            <person name="Zheng P.J."/>
            <person name="Li K.L."/>
            <person name="Liang Y.M."/>
            <person name="Chen X.F."/>
            <person name="Zhang C."/>
            <person name="Zhao X."/>
            <person name="He X."/>
            <person name="Zhang G.Q."/>
            <person name="Liu Z.J."/>
            <person name="Xu Q."/>
        </authorList>
    </citation>
    <scope>NUCLEOTIDE SEQUENCE [LARGE SCALE GENOMIC DNA]</scope>
    <source>
        <strain evidence="1">GZMU011</strain>
    </source>
</reference>
<evidence type="ECO:0000313" key="1">
    <source>
        <dbReference type="EMBL" id="KAL0921683.1"/>
    </source>
</evidence>
<keyword evidence="2" id="KW-1185">Reference proteome</keyword>
<dbReference type="EMBL" id="JANQDX010000007">
    <property type="protein sequence ID" value="KAL0921683.1"/>
    <property type="molecule type" value="Genomic_DNA"/>
</dbReference>
<protein>
    <submittedName>
        <fullName evidence="1">Uncharacterized protein</fullName>
    </submittedName>
</protein>
<dbReference type="AlphaFoldDB" id="A0ABD0VAR3"/>
<organism evidence="1 2">
    <name type="scientific">Dendrobium thyrsiflorum</name>
    <name type="common">Pinecone-like raceme dendrobium</name>
    <name type="synonym">Orchid</name>
    <dbReference type="NCBI Taxonomy" id="117978"/>
    <lineage>
        <taxon>Eukaryota</taxon>
        <taxon>Viridiplantae</taxon>
        <taxon>Streptophyta</taxon>
        <taxon>Embryophyta</taxon>
        <taxon>Tracheophyta</taxon>
        <taxon>Spermatophyta</taxon>
        <taxon>Magnoliopsida</taxon>
        <taxon>Liliopsida</taxon>
        <taxon>Asparagales</taxon>
        <taxon>Orchidaceae</taxon>
        <taxon>Epidendroideae</taxon>
        <taxon>Malaxideae</taxon>
        <taxon>Dendrobiinae</taxon>
        <taxon>Dendrobium</taxon>
    </lineage>
</organism>
<name>A0ABD0VAR3_DENTH</name>
<comment type="caution">
    <text evidence="1">The sequence shown here is derived from an EMBL/GenBank/DDBJ whole genome shotgun (WGS) entry which is preliminary data.</text>
</comment>
<accession>A0ABD0VAR3</accession>